<protein>
    <submittedName>
        <fullName evidence="2">Uncharacterized protein</fullName>
    </submittedName>
</protein>
<sequence length="156" mass="17171">MNRLLIFGIILGSLLYLTTSETKALPQTRQLESSEPDYTAWPWPVALPPDSSPEIKAAANRLTKSLNNPLANLQTERNPVCALWLEIGTWKPNPSTPGYLILIQPGGGRIIATDLQQLERAIEQLNQQKRVRNGMTELPIGVLTSYPLIGKDNAGS</sequence>
<dbReference type="Proteomes" id="UP000320839">
    <property type="component" value="Chromosome"/>
</dbReference>
<evidence type="ECO:0000313" key="3">
    <source>
        <dbReference type="Proteomes" id="UP000320839"/>
    </source>
</evidence>
<feature type="coiled-coil region" evidence="1">
    <location>
        <begin position="108"/>
        <end position="135"/>
    </location>
</feature>
<name>A0A518FIT3_9PLAN</name>
<accession>A0A518FIT3</accession>
<keyword evidence="1" id="KW-0175">Coiled coil</keyword>
<proteinExistence type="predicted"/>
<dbReference type="OrthoDB" id="278932at2"/>
<evidence type="ECO:0000256" key="1">
    <source>
        <dbReference type="SAM" id="Coils"/>
    </source>
</evidence>
<evidence type="ECO:0000313" key="2">
    <source>
        <dbReference type="EMBL" id="QDV16259.1"/>
    </source>
</evidence>
<dbReference type="AlphaFoldDB" id="A0A518FIT3"/>
<gene>
    <name evidence="2" type="ORF">Pan153_08860</name>
</gene>
<organism evidence="2 3">
    <name type="scientific">Gimesia panareensis</name>
    <dbReference type="NCBI Taxonomy" id="2527978"/>
    <lineage>
        <taxon>Bacteria</taxon>
        <taxon>Pseudomonadati</taxon>
        <taxon>Planctomycetota</taxon>
        <taxon>Planctomycetia</taxon>
        <taxon>Planctomycetales</taxon>
        <taxon>Planctomycetaceae</taxon>
        <taxon>Gimesia</taxon>
    </lineage>
</organism>
<reference evidence="2 3" key="1">
    <citation type="submission" date="2019-02" db="EMBL/GenBank/DDBJ databases">
        <title>Deep-cultivation of Planctomycetes and their phenomic and genomic characterization uncovers novel biology.</title>
        <authorList>
            <person name="Wiegand S."/>
            <person name="Jogler M."/>
            <person name="Boedeker C."/>
            <person name="Pinto D."/>
            <person name="Vollmers J."/>
            <person name="Rivas-Marin E."/>
            <person name="Kohn T."/>
            <person name="Peeters S.H."/>
            <person name="Heuer A."/>
            <person name="Rast P."/>
            <person name="Oberbeckmann S."/>
            <person name="Bunk B."/>
            <person name="Jeske O."/>
            <person name="Meyerdierks A."/>
            <person name="Storesund J.E."/>
            <person name="Kallscheuer N."/>
            <person name="Luecker S."/>
            <person name="Lage O.M."/>
            <person name="Pohl T."/>
            <person name="Merkel B.J."/>
            <person name="Hornburger P."/>
            <person name="Mueller R.-W."/>
            <person name="Bruemmer F."/>
            <person name="Labrenz M."/>
            <person name="Spormann A.M."/>
            <person name="Op den Camp H."/>
            <person name="Overmann J."/>
            <person name="Amann R."/>
            <person name="Jetten M.S.M."/>
            <person name="Mascher T."/>
            <person name="Medema M.H."/>
            <person name="Devos D.P."/>
            <person name="Kaster A.-K."/>
            <person name="Ovreas L."/>
            <person name="Rohde M."/>
            <person name="Galperin M.Y."/>
            <person name="Jogler C."/>
        </authorList>
    </citation>
    <scope>NUCLEOTIDE SEQUENCE [LARGE SCALE GENOMIC DNA]</scope>
    <source>
        <strain evidence="2 3">Pan153</strain>
    </source>
</reference>
<dbReference type="RefSeq" id="WP_145454191.1">
    <property type="nucleotide sequence ID" value="NZ_CP036317.1"/>
</dbReference>
<dbReference type="EMBL" id="CP036317">
    <property type="protein sequence ID" value="QDV16259.1"/>
    <property type="molecule type" value="Genomic_DNA"/>
</dbReference>